<evidence type="ECO:0000313" key="2">
    <source>
        <dbReference type="Proteomes" id="UP000008311"/>
    </source>
</evidence>
<accession>B9S6L5</accession>
<keyword evidence="2" id="KW-1185">Reference proteome</keyword>
<dbReference type="AlphaFoldDB" id="B9S6L5"/>
<reference evidence="2" key="1">
    <citation type="journal article" date="2010" name="Nat. Biotechnol.">
        <title>Draft genome sequence of the oilseed species Ricinus communis.</title>
        <authorList>
            <person name="Chan A.P."/>
            <person name="Crabtree J."/>
            <person name="Zhao Q."/>
            <person name="Lorenzi H."/>
            <person name="Orvis J."/>
            <person name="Puiu D."/>
            <person name="Melake-Berhan A."/>
            <person name="Jones K.M."/>
            <person name="Redman J."/>
            <person name="Chen G."/>
            <person name="Cahoon E.B."/>
            <person name="Gedil M."/>
            <person name="Stanke M."/>
            <person name="Haas B.J."/>
            <person name="Wortman J.R."/>
            <person name="Fraser-Liggett C.M."/>
            <person name="Ravel J."/>
            <person name="Rabinowicz P.D."/>
        </authorList>
    </citation>
    <scope>NUCLEOTIDE SEQUENCE [LARGE SCALE GENOMIC DNA]</scope>
    <source>
        <strain evidence="2">cv. Hale</strain>
    </source>
</reference>
<dbReference type="Proteomes" id="UP000008311">
    <property type="component" value="Unassembled WGS sequence"/>
</dbReference>
<dbReference type="InParanoid" id="B9S6L5"/>
<proteinExistence type="predicted"/>
<organism evidence="1 2">
    <name type="scientific">Ricinus communis</name>
    <name type="common">Castor bean</name>
    <dbReference type="NCBI Taxonomy" id="3988"/>
    <lineage>
        <taxon>Eukaryota</taxon>
        <taxon>Viridiplantae</taxon>
        <taxon>Streptophyta</taxon>
        <taxon>Embryophyta</taxon>
        <taxon>Tracheophyta</taxon>
        <taxon>Spermatophyta</taxon>
        <taxon>Magnoliopsida</taxon>
        <taxon>eudicotyledons</taxon>
        <taxon>Gunneridae</taxon>
        <taxon>Pentapetalae</taxon>
        <taxon>rosids</taxon>
        <taxon>fabids</taxon>
        <taxon>Malpighiales</taxon>
        <taxon>Euphorbiaceae</taxon>
        <taxon>Acalyphoideae</taxon>
        <taxon>Acalypheae</taxon>
        <taxon>Ricinus</taxon>
    </lineage>
</organism>
<evidence type="ECO:0000313" key="1">
    <source>
        <dbReference type="EMBL" id="EEF40741.1"/>
    </source>
</evidence>
<dbReference type="eggNOG" id="ENOG502QZGI">
    <property type="taxonomic scope" value="Eukaryota"/>
</dbReference>
<name>B9S6L5_RICCO</name>
<gene>
    <name evidence="1" type="ORF">RCOM_1110490</name>
</gene>
<protein>
    <submittedName>
        <fullName evidence="1">Uncharacterized protein</fullName>
    </submittedName>
</protein>
<dbReference type="EMBL" id="EQ973881">
    <property type="protein sequence ID" value="EEF40741.1"/>
    <property type="molecule type" value="Genomic_DNA"/>
</dbReference>
<sequence>MWDPSAKLFEAAPATLAIRRTATSLVQEERPEVITEETHLRTAGMMKEARAMPDNNKLYDARGKLIEAQHLLEDVVDDRHNPVIRMSGLELQQFLKLMKSQEMYQKRGRSFAPFSEISYDRQRFASRGETETLRLFPHRVWTNTLSKPRHLTRIPASRSPRS</sequence>